<dbReference type="Gene3D" id="3.20.20.370">
    <property type="entry name" value="Glycoside hydrolase/deacetylase"/>
    <property type="match status" value="1"/>
</dbReference>
<dbReference type="InterPro" id="IPR011330">
    <property type="entry name" value="Glyco_hydro/deAcase_b/a-brl"/>
</dbReference>
<dbReference type="PANTHER" id="PTHR30105:SF2">
    <property type="entry name" value="DIVERGENT POLYSACCHARIDE DEACETYLASE SUPERFAMILY"/>
    <property type="match status" value="1"/>
</dbReference>
<proteinExistence type="predicted"/>
<dbReference type="GO" id="GO:0005975">
    <property type="term" value="P:carbohydrate metabolic process"/>
    <property type="evidence" value="ECO:0007669"/>
    <property type="project" value="InterPro"/>
</dbReference>
<evidence type="ECO:0000256" key="1">
    <source>
        <dbReference type="SAM" id="Phobius"/>
    </source>
</evidence>
<dbReference type="PANTHER" id="PTHR30105">
    <property type="entry name" value="UNCHARACTERIZED YIBQ-RELATED"/>
    <property type="match status" value="1"/>
</dbReference>
<evidence type="ECO:0000313" key="3">
    <source>
        <dbReference type="Proteomes" id="UP001172911"/>
    </source>
</evidence>
<keyword evidence="3" id="KW-1185">Reference proteome</keyword>
<dbReference type="InterPro" id="IPR006837">
    <property type="entry name" value="Divergent_DAC"/>
</dbReference>
<comment type="caution">
    <text evidence="2">The sequence shown here is derived from an EMBL/GenBank/DDBJ whole genome shotgun (WGS) entry which is preliminary data.</text>
</comment>
<dbReference type="SUPFAM" id="SSF88713">
    <property type="entry name" value="Glycoside hydrolase/deacetylase"/>
    <property type="match status" value="1"/>
</dbReference>
<accession>A0AAW7ZET3</accession>
<reference evidence="2" key="1">
    <citation type="journal article" date="2023" name="J. Hazard. Mater.">
        <title>Anaerobic biodegradation of pyrene and benzo[a]pyrene by a new sulfate-reducing Desulforamulus aquiferis strain DSA.</title>
        <authorList>
            <person name="Zhang Z."/>
            <person name="Sun J."/>
            <person name="Gong X."/>
            <person name="Wang C."/>
            <person name="Wang H."/>
        </authorList>
    </citation>
    <scope>NUCLEOTIDE SEQUENCE</scope>
    <source>
        <strain evidence="2">DSA</strain>
    </source>
</reference>
<feature type="transmembrane region" description="Helical" evidence="1">
    <location>
        <begin position="5"/>
        <end position="27"/>
    </location>
</feature>
<keyword evidence="1" id="KW-1133">Transmembrane helix</keyword>
<dbReference type="Pfam" id="PF04748">
    <property type="entry name" value="Polysacc_deac_2"/>
    <property type="match status" value="1"/>
</dbReference>
<sequence length="269" mass="29390">MLKRYLKYIILIGLLVTIGYLGITGYLSTSRETVSVSRPIMAIVIDDFGGADCHGVEQLLTLDRPITAAVMPNLTNSLSHSEMAHKNGHEVILHQPMEPVKGKLSWLGPGAITSAMTQDEIKETFINNLDTVPHAIGFNNHTGSKITSQRDKILPMLEVAKDKGLYVLDSRTSMKSQIMPVAKTLGVASVKRDIFLDDVKSDQHISKQFRKACKVAHKQGYAIVIGHVGQGGNVTARSVKAAIPMIEKEGIKIVPLSEVVQRNSDKNSI</sequence>
<dbReference type="EMBL" id="JARPTC010000015">
    <property type="protein sequence ID" value="MDO7787664.1"/>
    <property type="molecule type" value="Genomic_DNA"/>
</dbReference>
<dbReference type="RefSeq" id="WP_304543000.1">
    <property type="nucleotide sequence ID" value="NZ_JARPTC010000015.1"/>
</dbReference>
<dbReference type="Proteomes" id="UP001172911">
    <property type="component" value="Unassembled WGS sequence"/>
</dbReference>
<keyword evidence="1" id="KW-0472">Membrane</keyword>
<keyword evidence="1" id="KW-0812">Transmembrane</keyword>
<name>A0AAW7ZET3_9FIRM</name>
<dbReference type="AlphaFoldDB" id="A0AAW7ZET3"/>
<evidence type="ECO:0000313" key="2">
    <source>
        <dbReference type="EMBL" id="MDO7787664.1"/>
    </source>
</evidence>
<dbReference type="CDD" id="cd10936">
    <property type="entry name" value="CE4_DAC2"/>
    <property type="match status" value="1"/>
</dbReference>
<protein>
    <submittedName>
        <fullName evidence="2">Divergent polysaccharide deacetylase family protein</fullName>
    </submittedName>
</protein>
<reference evidence="2" key="2">
    <citation type="submission" date="2023-03" db="EMBL/GenBank/DDBJ databases">
        <authorList>
            <person name="Zhang Z."/>
        </authorList>
    </citation>
    <scope>NUCLEOTIDE SEQUENCE</scope>
    <source>
        <strain evidence="2">DSA</strain>
    </source>
</reference>
<organism evidence="2 3">
    <name type="scientific">Desulforamulus aquiferis</name>
    <dbReference type="NCBI Taxonomy" id="1397668"/>
    <lineage>
        <taxon>Bacteria</taxon>
        <taxon>Bacillati</taxon>
        <taxon>Bacillota</taxon>
        <taxon>Clostridia</taxon>
        <taxon>Eubacteriales</taxon>
        <taxon>Peptococcaceae</taxon>
        <taxon>Desulforamulus</taxon>
    </lineage>
</organism>
<gene>
    <name evidence="2" type="ORF">P6N53_10590</name>
</gene>